<organism evidence="14 15">
    <name type="scientific">Saprolegnia diclina (strain VS20)</name>
    <dbReference type="NCBI Taxonomy" id="1156394"/>
    <lineage>
        <taxon>Eukaryota</taxon>
        <taxon>Sar</taxon>
        <taxon>Stramenopiles</taxon>
        <taxon>Oomycota</taxon>
        <taxon>Saprolegniomycetes</taxon>
        <taxon>Saprolegniales</taxon>
        <taxon>Saprolegniaceae</taxon>
        <taxon>Saprolegnia</taxon>
    </lineage>
</organism>
<dbReference type="RefSeq" id="XP_008608835.1">
    <property type="nucleotide sequence ID" value="XM_008610613.1"/>
</dbReference>
<dbReference type="VEuPathDB" id="FungiDB:SDRG_04920"/>
<dbReference type="NCBIfam" id="NF001138">
    <property type="entry name" value="PRK00143.1"/>
    <property type="match status" value="1"/>
</dbReference>
<dbReference type="InterPro" id="IPR023382">
    <property type="entry name" value="MnmA-like_central_sf"/>
</dbReference>
<keyword evidence="9" id="KW-0694">RNA-binding</keyword>
<evidence type="ECO:0000256" key="4">
    <source>
        <dbReference type="ARBA" id="ARBA00022555"/>
    </source>
</evidence>
<evidence type="ECO:0000256" key="6">
    <source>
        <dbReference type="ARBA" id="ARBA00022694"/>
    </source>
</evidence>
<keyword evidence="10" id="KW-1015">Disulfide bond</keyword>
<dbReference type="eggNOG" id="KOG2805">
    <property type="taxonomic scope" value="Eukaryota"/>
</dbReference>
<dbReference type="Gene3D" id="3.40.50.620">
    <property type="entry name" value="HUPs"/>
    <property type="match status" value="1"/>
</dbReference>
<evidence type="ECO:0000256" key="8">
    <source>
        <dbReference type="ARBA" id="ARBA00022840"/>
    </source>
</evidence>
<dbReference type="GeneID" id="19945647"/>
<evidence type="ECO:0000256" key="9">
    <source>
        <dbReference type="ARBA" id="ARBA00022884"/>
    </source>
</evidence>
<dbReference type="FunFam" id="3.40.50.620:FF:000115">
    <property type="entry name" value="tRNA-specific 2-thiouridylase MnmA"/>
    <property type="match status" value="1"/>
</dbReference>
<dbReference type="Gene3D" id="2.30.30.280">
    <property type="entry name" value="Adenine nucleotide alpha hydrolases-like domains"/>
    <property type="match status" value="1"/>
</dbReference>
<evidence type="ECO:0000259" key="13">
    <source>
        <dbReference type="Pfam" id="PF20259"/>
    </source>
</evidence>
<evidence type="ECO:0000256" key="3">
    <source>
        <dbReference type="ARBA" id="ARBA00011953"/>
    </source>
</evidence>
<dbReference type="Pfam" id="PF03054">
    <property type="entry name" value="tRNA_Me_trans"/>
    <property type="match status" value="1"/>
</dbReference>
<keyword evidence="7" id="KW-0547">Nucleotide-binding</keyword>
<dbReference type="CDD" id="cd01998">
    <property type="entry name" value="MnmA_TRMU-like"/>
    <property type="match status" value="1"/>
</dbReference>
<dbReference type="Gene3D" id="2.40.30.10">
    <property type="entry name" value="Translation factors"/>
    <property type="match status" value="1"/>
</dbReference>
<dbReference type="Proteomes" id="UP000030762">
    <property type="component" value="Unassembled WGS sequence"/>
</dbReference>
<comment type="similarity">
    <text evidence="2">Belongs to the MnmA/TRMU family.</text>
</comment>
<dbReference type="OMA" id="PFYVWDL"/>
<dbReference type="AlphaFoldDB" id="T0S518"/>
<dbReference type="EC" id="2.8.1.14" evidence="3"/>
<keyword evidence="5 14" id="KW-0808">Transferase</keyword>
<proteinExistence type="inferred from homology"/>
<evidence type="ECO:0000313" key="14">
    <source>
        <dbReference type="EMBL" id="EQC37902.1"/>
    </source>
</evidence>
<dbReference type="Pfam" id="PF20259">
    <property type="entry name" value="tRNA_Me_trans_M"/>
    <property type="match status" value="1"/>
</dbReference>
<dbReference type="PANTHER" id="PTHR11933:SF5">
    <property type="entry name" value="MITOCHONDRIAL TRNA-SPECIFIC 2-THIOURIDYLASE 1"/>
    <property type="match status" value="1"/>
</dbReference>
<dbReference type="PANTHER" id="PTHR11933">
    <property type="entry name" value="TRNA 5-METHYLAMINOMETHYL-2-THIOURIDYLATE -METHYLTRANSFERASE"/>
    <property type="match status" value="1"/>
</dbReference>
<accession>T0S518</accession>
<keyword evidence="6" id="KW-0819">tRNA processing</keyword>
<dbReference type="OrthoDB" id="3685at2759"/>
<feature type="domain" description="tRNA-specific 2-thiouridylase MnmA-like central" evidence="13">
    <location>
        <begin position="230"/>
        <end position="291"/>
    </location>
</feature>
<feature type="domain" description="tRNA-specific 2-thiouridylase MnmA-like C-terminal" evidence="12">
    <location>
        <begin position="364"/>
        <end position="405"/>
    </location>
</feature>
<evidence type="ECO:0000256" key="7">
    <source>
        <dbReference type="ARBA" id="ARBA00022741"/>
    </source>
</evidence>
<dbReference type="HAMAP" id="MF_00144">
    <property type="entry name" value="tRNA_thiouridyl_MnmA"/>
    <property type="match status" value="1"/>
</dbReference>
<evidence type="ECO:0000256" key="5">
    <source>
        <dbReference type="ARBA" id="ARBA00022679"/>
    </source>
</evidence>
<dbReference type="Pfam" id="PF20258">
    <property type="entry name" value="tRNA_Me_trans_C"/>
    <property type="match status" value="1"/>
</dbReference>
<dbReference type="InterPro" id="IPR046884">
    <property type="entry name" value="MnmA-like_central"/>
</dbReference>
<dbReference type="EMBL" id="JH767143">
    <property type="protein sequence ID" value="EQC37902.1"/>
    <property type="molecule type" value="Genomic_DNA"/>
</dbReference>
<dbReference type="InterPro" id="IPR014729">
    <property type="entry name" value="Rossmann-like_a/b/a_fold"/>
</dbReference>
<comment type="catalytic activity">
    <reaction evidence="11">
        <text>5-taurinomethyluridine(34) in tRNA + S-sulfanyl-L-cysteinyl-[protein] + AH2 + ATP = 5-taurinomethyl-2-thiouridine(34) in tRNA + L-cysteinyl-[protein] + A + AMP + diphosphate + H(+)</text>
        <dbReference type="Rhea" id="RHEA:47040"/>
        <dbReference type="Rhea" id="RHEA-COMP:10131"/>
        <dbReference type="Rhea" id="RHEA-COMP:11726"/>
        <dbReference type="Rhea" id="RHEA-COMP:11732"/>
        <dbReference type="Rhea" id="RHEA-COMP:11733"/>
        <dbReference type="ChEBI" id="CHEBI:13193"/>
        <dbReference type="ChEBI" id="CHEBI:15378"/>
        <dbReference type="ChEBI" id="CHEBI:17499"/>
        <dbReference type="ChEBI" id="CHEBI:29950"/>
        <dbReference type="ChEBI" id="CHEBI:30616"/>
        <dbReference type="ChEBI" id="CHEBI:33019"/>
        <dbReference type="ChEBI" id="CHEBI:61963"/>
        <dbReference type="ChEBI" id="CHEBI:87171"/>
        <dbReference type="ChEBI" id="CHEBI:87172"/>
        <dbReference type="ChEBI" id="CHEBI:456215"/>
        <dbReference type="EC" id="2.8.1.14"/>
    </reaction>
</comment>
<dbReference type="GO" id="GO:0061708">
    <property type="term" value="F:tRNA-5-taurinomethyluridine 2-sulfurtransferase"/>
    <property type="evidence" value="ECO:0007669"/>
    <property type="project" value="UniProtKB-EC"/>
</dbReference>
<keyword evidence="4" id="KW-0820">tRNA-binding</keyword>
<dbReference type="STRING" id="1156394.T0S518"/>
<evidence type="ECO:0000313" key="15">
    <source>
        <dbReference type="Proteomes" id="UP000030762"/>
    </source>
</evidence>
<evidence type="ECO:0000256" key="10">
    <source>
        <dbReference type="ARBA" id="ARBA00023157"/>
    </source>
</evidence>
<dbReference type="SUPFAM" id="SSF52402">
    <property type="entry name" value="Adenine nucleotide alpha hydrolases-like"/>
    <property type="match status" value="1"/>
</dbReference>
<evidence type="ECO:0000259" key="12">
    <source>
        <dbReference type="Pfam" id="PF20258"/>
    </source>
</evidence>
<dbReference type="InterPro" id="IPR004506">
    <property type="entry name" value="MnmA-like"/>
</dbReference>
<sequence>MLRRSLARLPLRRLVHHAATTTPKKTVVVGMSGGVDSSVTAYLLHQDKSLHVVGLYMNNWDSSDEEGKATCPADMDYELVRQVCDEIGIECARVDFVQEYWNNVFEPCLDQYAKGLTPNPDVLCNREIKFDVFAKHALALGADYIATGHYAQLKRLPDGTNALYAAVDGNKDQSYFLSHVTGAQFQRVMFPLGGLCKPRVREIAAEANLCTAAKKDSVGICFIGKRSFGSFLSQYVPPRTGSFVSVVDEQQMHAHDGYSAYTIGQGAKVSGLPAKWFVVGKRDEDAAVFIAPGTHHPALFSDEVFVRASAFNWIQGHAPAALTNDGSLRCQYRARYRQPLAHCTISMASMDDVTSGLSVYQPTAIAPADEPYLRVQFDVPQRGVAPAQSLVLYEDDGLCYGGGPILGAGPSYWEQQKPLPSPLFDWSM</sequence>
<dbReference type="InParanoid" id="T0S518"/>
<gene>
    <name evidence="14" type="ORF">SDRG_04920</name>
</gene>
<evidence type="ECO:0000256" key="2">
    <source>
        <dbReference type="ARBA" id="ARBA00006191"/>
    </source>
</evidence>
<keyword evidence="15" id="KW-1185">Reference proteome</keyword>
<dbReference type="InterPro" id="IPR046885">
    <property type="entry name" value="MnmA-like_C"/>
</dbReference>
<dbReference type="GO" id="GO:0000049">
    <property type="term" value="F:tRNA binding"/>
    <property type="evidence" value="ECO:0007669"/>
    <property type="project" value="UniProtKB-KW"/>
</dbReference>
<name>T0S518_SAPDV</name>
<dbReference type="NCBIfam" id="TIGR00420">
    <property type="entry name" value="trmU"/>
    <property type="match status" value="1"/>
</dbReference>
<keyword evidence="8" id="KW-0067">ATP-binding</keyword>
<reference evidence="14 15" key="1">
    <citation type="submission" date="2012-04" db="EMBL/GenBank/DDBJ databases">
        <title>The Genome Sequence of Saprolegnia declina VS20.</title>
        <authorList>
            <consortium name="The Broad Institute Genome Sequencing Platform"/>
            <person name="Russ C."/>
            <person name="Nusbaum C."/>
            <person name="Tyler B."/>
            <person name="van West P."/>
            <person name="Dieguez-Uribeondo J."/>
            <person name="de Bruijn I."/>
            <person name="Tripathy S."/>
            <person name="Jiang R."/>
            <person name="Young S.K."/>
            <person name="Zeng Q."/>
            <person name="Gargeya S."/>
            <person name="Fitzgerald M."/>
            <person name="Haas B."/>
            <person name="Abouelleil A."/>
            <person name="Alvarado L."/>
            <person name="Arachchi H.M."/>
            <person name="Berlin A."/>
            <person name="Chapman S.B."/>
            <person name="Goldberg J."/>
            <person name="Griggs A."/>
            <person name="Gujja S."/>
            <person name="Hansen M."/>
            <person name="Howarth C."/>
            <person name="Imamovic A."/>
            <person name="Larimer J."/>
            <person name="McCowen C."/>
            <person name="Montmayeur A."/>
            <person name="Murphy C."/>
            <person name="Neiman D."/>
            <person name="Pearson M."/>
            <person name="Priest M."/>
            <person name="Roberts A."/>
            <person name="Saif S."/>
            <person name="Shea T."/>
            <person name="Sisk P."/>
            <person name="Sykes S."/>
            <person name="Wortman J."/>
            <person name="Nusbaum C."/>
            <person name="Birren B."/>
        </authorList>
    </citation>
    <scope>NUCLEOTIDE SEQUENCE [LARGE SCALE GENOMIC DNA]</scope>
    <source>
        <strain evidence="14 15">VS20</strain>
    </source>
</reference>
<dbReference type="GO" id="GO:0002143">
    <property type="term" value="P:tRNA wobble position uridine thiolation"/>
    <property type="evidence" value="ECO:0007669"/>
    <property type="project" value="TreeGrafter"/>
</dbReference>
<comment type="function">
    <text evidence="1">Catalyzes the 2-thiolation of uridine at the wobble position (U34) of mitochondrial tRNA(Lys), tRNA(Glu) and tRNA(Gln). Required for the formation of 5-taurinomethyl-2-thiouridine (tm5s2U) of mitochondrial tRNA(Lys), tRNA(Glu), and tRNA(Gln) at the wobble position. ATP is required to activate the C2 atom of the wobble base.</text>
</comment>
<protein>
    <recommendedName>
        <fullName evidence="3">tRNA-5-taurinomethyluridine 2-sulfurtransferase</fullName>
        <ecNumber evidence="3">2.8.1.14</ecNumber>
    </recommendedName>
</protein>
<dbReference type="GO" id="GO:0005524">
    <property type="term" value="F:ATP binding"/>
    <property type="evidence" value="ECO:0007669"/>
    <property type="project" value="UniProtKB-KW"/>
</dbReference>
<evidence type="ECO:0000256" key="11">
    <source>
        <dbReference type="ARBA" id="ARBA00049564"/>
    </source>
</evidence>
<evidence type="ECO:0000256" key="1">
    <source>
        <dbReference type="ARBA" id="ARBA00003986"/>
    </source>
</evidence>